<feature type="region of interest" description="Disordered" evidence="1">
    <location>
        <begin position="1"/>
        <end position="131"/>
    </location>
</feature>
<sequence length="131" mass="13779">MHVGFRDLVREPSLASGRSEPKGGATTWTQGSARSAAPTPAAHAQLARRTALLRRRLREDPASSDAREGSRNSRLHEGRNETTFFLGGGGSGSTPSAHRPAEQCYGLQRRAAGEGVSPTSNAAGWSLVSLA</sequence>
<feature type="compositionally biased region" description="Low complexity" evidence="1">
    <location>
        <begin position="32"/>
        <end position="50"/>
    </location>
</feature>
<proteinExistence type="predicted"/>
<organism evidence="2 3">
    <name type="scientific">Myotis davidii</name>
    <name type="common">David's myotis</name>
    <dbReference type="NCBI Taxonomy" id="225400"/>
    <lineage>
        <taxon>Eukaryota</taxon>
        <taxon>Metazoa</taxon>
        <taxon>Chordata</taxon>
        <taxon>Craniata</taxon>
        <taxon>Vertebrata</taxon>
        <taxon>Euteleostomi</taxon>
        <taxon>Mammalia</taxon>
        <taxon>Eutheria</taxon>
        <taxon>Laurasiatheria</taxon>
        <taxon>Chiroptera</taxon>
        <taxon>Yangochiroptera</taxon>
        <taxon>Vespertilionidae</taxon>
        <taxon>Myotis</taxon>
    </lineage>
</organism>
<feature type="compositionally biased region" description="Basic and acidic residues" evidence="1">
    <location>
        <begin position="1"/>
        <end position="10"/>
    </location>
</feature>
<name>L5MH94_MYODS</name>
<evidence type="ECO:0000313" key="2">
    <source>
        <dbReference type="EMBL" id="ELK37761.1"/>
    </source>
</evidence>
<dbReference type="EMBL" id="KB100094">
    <property type="protein sequence ID" value="ELK37761.1"/>
    <property type="molecule type" value="Genomic_DNA"/>
</dbReference>
<gene>
    <name evidence="2" type="ORF">MDA_GLEAN10005980</name>
</gene>
<evidence type="ECO:0000256" key="1">
    <source>
        <dbReference type="SAM" id="MobiDB-lite"/>
    </source>
</evidence>
<feature type="compositionally biased region" description="Basic and acidic residues" evidence="1">
    <location>
        <begin position="57"/>
        <end position="80"/>
    </location>
</feature>
<keyword evidence="3" id="KW-1185">Reference proteome</keyword>
<reference evidence="3" key="1">
    <citation type="journal article" date="2013" name="Science">
        <title>Comparative analysis of bat genomes provides insight into the evolution of flight and immunity.</title>
        <authorList>
            <person name="Zhang G."/>
            <person name="Cowled C."/>
            <person name="Shi Z."/>
            <person name="Huang Z."/>
            <person name="Bishop-Lilly K.A."/>
            <person name="Fang X."/>
            <person name="Wynne J.W."/>
            <person name="Xiong Z."/>
            <person name="Baker M.L."/>
            <person name="Zhao W."/>
            <person name="Tachedjian M."/>
            <person name="Zhu Y."/>
            <person name="Zhou P."/>
            <person name="Jiang X."/>
            <person name="Ng J."/>
            <person name="Yang L."/>
            <person name="Wu L."/>
            <person name="Xiao J."/>
            <person name="Feng Y."/>
            <person name="Chen Y."/>
            <person name="Sun X."/>
            <person name="Zhang Y."/>
            <person name="Marsh G.A."/>
            <person name="Crameri G."/>
            <person name="Broder C.C."/>
            <person name="Frey K.G."/>
            <person name="Wang L.F."/>
            <person name="Wang J."/>
        </authorList>
    </citation>
    <scope>NUCLEOTIDE SEQUENCE [LARGE SCALE GENOMIC DNA]</scope>
</reference>
<evidence type="ECO:0000313" key="3">
    <source>
        <dbReference type="Proteomes" id="UP000010556"/>
    </source>
</evidence>
<dbReference type="AlphaFoldDB" id="L5MH94"/>
<dbReference type="Proteomes" id="UP000010556">
    <property type="component" value="Unassembled WGS sequence"/>
</dbReference>
<accession>L5MH94</accession>
<protein>
    <submittedName>
        <fullName evidence="2">Uncharacterized protein</fullName>
    </submittedName>
</protein>